<accession>A0A167MDJ6</accession>
<dbReference type="VEuPathDB" id="FungiDB:PHYBLDRAFT_78069"/>
<dbReference type="OrthoDB" id="276239at2759"/>
<dbReference type="RefSeq" id="XP_018290579.1">
    <property type="nucleotide sequence ID" value="XM_018443328.1"/>
</dbReference>
<organism evidence="2 3">
    <name type="scientific">Phycomyces blakesleeanus (strain ATCC 8743b / DSM 1359 / FGSC 10004 / NBRC 33097 / NRRL 1555)</name>
    <dbReference type="NCBI Taxonomy" id="763407"/>
    <lineage>
        <taxon>Eukaryota</taxon>
        <taxon>Fungi</taxon>
        <taxon>Fungi incertae sedis</taxon>
        <taxon>Mucoromycota</taxon>
        <taxon>Mucoromycotina</taxon>
        <taxon>Mucoromycetes</taxon>
        <taxon>Mucorales</taxon>
        <taxon>Phycomycetaceae</taxon>
        <taxon>Phycomyces</taxon>
    </lineage>
</organism>
<dbReference type="GeneID" id="29004233"/>
<feature type="domain" description="T4 RNA ligase 1-like N-terminal" evidence="1">
    <location>
        <begin position="71"/>
        <end position="293"/>
    </location>
</feature>
<dbReference type="GO" id="GO:0006388">
    <property type="term" value="P:tRNA splicing, via endonucleolytic cleavage and ligation"/>
    <property type="evidence" value="ECO:0007669"/>
    <property type="project" value="TreeGrafter"/>
</dbReference>
<reference evidence="3" key="1">
    <citation type="submission" date="2015-06" db="EMBL/GenBank/DDBJ databases">
        <title>Expansion of signal transduction pathways in fungi by whole-genome duplication.</title>
        <authorList>
            <consortium name="DOE Joint Genome Institute"/>
            <person name="Corrochano L.M."/>
            <person name="Kuo A."/>
            <person name="Marcet-Houben M."/>
            <person name="Polaino S."/>
            <person name="Salamov A."/>
            <person name="Villalobos J.M."/>
            <person name="Alvarez M.I."/>
            <person name="Avalos J."/>
            <person name="Benito E.P."/>
            <person name="Benoit I."/>
            <person name="Burger G."/>
            <person name="Camino L.P."/>
            <person name="Canovas D."/>
            <person name="Cerda-Olmedo E."/>
            <person name="Cheng J.-F."/>
            <person name="Dominguez A."/>
            <person name="Elias M."/>
            <person name="Eslava A.P."/>
            <person name="Glaser F."/>
            <person name="Grimwood J."/>
            <person name="Gutierrez G."/>
            <person name="Heitman J."/>
            <person name="Henrissat B."/>
            <person name="Iturriaga E.A."/>
            <person name="Lang B.F."/>
            <person name="Lavin J.L."/>
            <person name="Lee S."/>
            <person name="Li W."/>
            <person name="Lindquist E."/>
            <person name="Lopez-Garcia S."/>
            <person name="Luque E.M."/>
            <person name="Marcos A.T."/>
            <person name="Martin J."/>
            <person name="McCluskey K."/>
            <person name="Medina H.R."/>
            <person name="Miralles-Duran A."/>
            <person name="Miyazaki A."/>
            <person name="Munoz-Torres E."/>
            <person name="Oguiza J.A."/>
            <person name="Ohm R."/>
            <person name="Olmedo M."/>
            <person name="Orejas M."/>
            <person name="Ortiz-Castellanos L."/>
            <person name="Pisabarro A.G."/>
            <person name="Rodriguez-Romero J."/>
            <person name="Ruiz-Herrera J."/>
            <person name="Ruiz-Vazquez R."/>
            <person name="Sanz C."/>
            <person name="Schackwitz W."/>
            <person name="Schmutz J."/>
            <person name="Shahriari M."/>
            <person name="Shelest E."/>
            <person name="Silva-Franco F."/>
            <person name="Soanes D."/>
            <person name="Syed K."/>
            <person name="Tagua V.G."/>
            <person name="Talbot N.J."/>
            <person name="Thon M."/>
            <person name="De vries R.P."/>
            <person name="Wiebenga A."/>
            <person name="Yadav J.S."/>
            <person name="Braun E.L."/>
            <person name="Baker S."/>
            <person name="Garre V."/>
            <person name="Horwitz B."/>
            <person name="Torres-Martinez S."/>
            <person name="Idnurm A."/>
            <person name="Herrera-Estrella A."/>
            <person name="Gabaldon T."/>
            <person name="Grigoriev I.V."/>
        </authorList>
    </citation>
    <scope>NUCLEOTIDE SEQUENCE [LARGE SCALE GENOMIC DNA]</scope>
    <source>
        <strain evidence="3">NRRL 1555(-)</strain>
    </source>
</reference>
<dbReference type="Pfam" id="PF09511">
    <property type="entry name" value="RNA_lig_T4_1"/>
    <property type="match status" value="1"/>
</dbReference>
<evidence type="ECO:0000259" key="1">
    <source>
        <dbReference type="Pfam" id="PF09511"/>
    </source>
</evidence>
<dbReference type="PANTHER" id="PTHR32004">
    <property type="entry name" value="TRNA LIGASE"/>
    <property type="match status" value="1"/>
</dbReference>
<dbReference type="EMBL" id="KV440983">
    <property type="protein sequence ID" value="OAD72539.1"/>
    <property type="molecule type" value="Genomic_DNA"/>
</dbReference>
<dbReference type="AlphaFoldDB" id="A0A167MDJ6"/>
<evidence type="ECO:0000313" key="3">
    <source>
        <dbReference type="Proteomes" id="UP000077315"/>
    </source>
</evidence>
<dbReference type="InterPro" id="IPR019039">
    <property type="entry name" value="T4-Rnl1-like_N"/>
</dbReference>
<protein>
    <recommendedName>
        <fullName evidence="1">T4 RNA ligase 1-like N-terminal domain-containing protein</fullName>
    </recommendedName>
</protein>
<sequence>MVNSTIELPDSSSTIQFEKDHDVIERLCAHLAAKPKELRNRPFTLQNDTWTSWTVRESVYKRNQGSFPIMARGLFTLKRDERHCIVARGYDKFFNVNETKYTQWTALEKETQGPYEITTKENGCIIFIAALSSQTVIVTSKHSIPEPKDNPQSHGGVGYRWLQKHLQSAQASEEDLASWLWSNSITLVAELCDDDFEEHILEYPPHKRGLYLHGANYNTAQLHTLPSQLVHQIATTFGLWPVSFTTLDTIAQVKELASKVQLTGKMDGREVEGIVVRCQRQDQDFLFKVKSEPYLVFRDYREVTKSVLENPDAAPKYTYPKAYYYWRWIQHRLKDHPEWFEKYTLSKGIIDVRQKFEAYWEKGDLTLPDI</sequence>
<proteinExistence type="predicted"/>
<dbReference type="Proteomes" id="UP000077315">
    <property type="component" value="Unassembled WGS sequence"/>
</dbReference>
<name>A0A167MDJ6_PHYB8</name>
<gene>
    <name evidence="2" type="ORF">PHYBLDRAFT_78069</name>
</gene>
<dbReference type="STRING" id="763407.A0A167MDJ6"/>
<dbReference type="PANTHER" id="PTHR32004:SF1">
    <property type="entry name" value="TRNA LIGASE"/>
    <property type="match status" value="1"/>
</dbReference>
<keyword evidence="3" id="KW-1185">Reference proteome</keyword>
<dbReference type="GO" id="GO:0005634">
    <property type="term" value="C:nucleus"/>
    <property type="evidence" value="ECO:0007669"/>
    <property type="project" value="TreeGrafter"/>
</dbReference>
<dbReference type="InParanoid" id="A0A167MDJ6"/>
<evidence type="ECO:0000313" key="2">
    <source>
        <dbReference type="EMBL" id="OAD72539.1"/>
    </source>
</evidence>
<dbReference type="GO" id="GO:0003972">
    <property type="term" value="F:RNA ligase (ATP) activity"/>
    <property type="evidence" value="ECO:0007669"/>
    <property type="project" value="TreeGrafter"/>
</dbReference>